<dbReference type="GO" id="GO:0006260">
    <property type="term" value="P:DNA replication"/>
    <property type="evidence" value="ECO:0007669"/>
    <property type="project" value="UniProtKB-UniRule"/>
</dbReference>
<dbReference type="HAMAP" id="MF_01805">
    <property type="entry name" value="ScpA"/>
    <property type="match status" value="1"/>
</dbReference>
<dbReference type="GO" id="GO:0007059">
    <property type="term" value="P:chromosome segregation"/>
    <property type="evidence" value="ECO:0007669"/>
    <property type="project" value="UniProtKB-UniRule"/>
</dbReference>
<protein>
    <recommendedName>
        <fullName evidence="1 2">Segregation and condensation protein A</fullName>
    </recommendedName>
</protein>
<comment type="similarity">
    <text evidence="2">Belongs to the ScpA family.</text>
</comment>
<dbReference type="GO" id="GO:0005737">
    <property type="term" value="C:cytoplasm"/>
    <property type="evidence" value="ECO:0007669"/>
    <property type="project" value="UniProtKB-SubCell"/>
</dbReference>
<gene>
    <name evidence="2" type="primary">scpA</name>
    <name evidence="3" type="ORF">CUN60_10805</name>
</gene>
<reference evidence="4" key="1">
    <citation type="submission" date="2017-11" db="EMBL/GenBank/DDBJ databases">
        <authorList>
            <person name="Chan K.G."/>
            <person name="Lee L.S."/>
        </authorList>
    </citation>
    <scope>NUCLEOTIDE SEQUENCE [LARGE SCALE GENOMIC DNA]</scope>
    <source>
        <strain evidence="4">DSM 100970</strain>
    </source>
</reference>
<dbReference type="Proteomes" id="UP000236655">
    <property type="component" value="Chromosome"/>
</dbReference>
<comment type="subcellular location">
    <subcellularLocation>
        <location evidence="2">Cytoplasm</location>
    </subcellularLocation>
    <text evidence="2">Associated with two foci at the outer edges of the nucleoid region in young cells, and at four foci within both cell halves in older cells.</text>
</comment>
<dbReference type="OrthoDB" id="9811016at2"/>
<evidence type="ECO:0000313" key="3">
    <source>
        <dbReference type="EMBL" id="AUR52761.1"/>
    </source>
</evidence>
<proteinExistence type="inferred from homology"/>
<evidence type="ECO:0000256" key="1">
    <source>
        <dbReference type="ARBA" id="ARBA00044777"/>
    </source>
</evidence>
<dbReference type="RefSeq" id="WP_102952049.1">
    <property type="nucleotide sequence ID" value="NZ_CP024847.1"/>
</dbReference>
<keyword evidence="2" id="KW-0132">Cell division</keyword>
<evidence type="ECO:0000313" key="4">
    <source>
        <dbReference type="Proteomes" id="UP000236655"/>
    </source>
</evidence>
<organism evidence="3 4">
    <name type="scientific">Aquella oligotrophica</name>
    <dbReference type="NCBI Taxonomy" id="2067065"/>
    <lineage>
        <taxon>Bacteria</taxon>
        <taxon>Pseudomonadati</taxon>
        <taxon>Pseudomonadota</taxon>
        <taxon>Betaproteobacteria</taxon>
        <taxon>Neisseriales</taxon>
        <taxon>Neisseriaceae</taxon>
        <taxon>Aquella</taxon>
    </lineage>
</organism>
<keyword evidence="2" id="KW-0159">Chromosome partition</keyword>
<keyword evidence="2" id="KW-0131">Cell cycle</keyword>
<dbReference type="InterPro" id="IPR003768">
    <property type="entry name" value="ScpA"/>
</dbReference>
<comment type="subunit">
    <text evidence="2">Component of a cohesin-like complex composed of ScpA, ScpB and the Smc homodimer, in which ScpA and ScpB bind to the head domain of Smc. The presence of the three proteins is required for the association of the complex with DNA.</text>
</comment>
<dbReference type="Pfam" id="PF02616">
    <property type="entry name" value="SMC_ScpA"/>
    <property type="match status" value="1"/>
</dbReference>
<evidence type="ECO:0000256" key="2">
    <source>
        <dbReference type="HAMAP-Rule" id="MF_01805"/>
    </source>
</evidence>
<dbReference type="Gene3D" id="6.10.250.2410">
    <property type="match status" value="1"/>
</dbReference>
<comment type="function">
    <text evidence="2">Participates in chromosomal partition during cell division. May act via the formation of a condensin-like complex containing Smc and ScpB that pull DNA away from mid-cell into both cell halves.</text>
</comment>
<dbReference type="EMBL" id="CP024847">
    <property type="protein sequence ID" value="AUR52761.1"/>
    <property type="molecule type" value="Genomic_DNA"/>
</dbReference>
<dbReference type="AlphaFoldDB" id="A0A2I7N8J4"/>
<dbReference type="PANTHER" id="PTHR33969:SF2">
    <property type="entry name" value="SEGREGATION AND CONDENSATION PROTEIN A"/>
    <property type="match status" value="1"/>
</dbReference>
<dbReference type="GO" id="GO:0051301">
    <property type="term" value="P:cell division"/>
    <property type="evidence" value="ECO:0007669"/>
    <property type="project" value="UniProtKB-KW"/>
</dbReference>
<sequence>MTNLAIITVNQQEITEFPQDLYIPPEALQVFLEMFEGPLDLLLYLIRKQNIDIKEIPITKITDQYISYINAMQVLNIELAGEYLLMAAVLLEIKSRILLPLPTQSESANEDDESDPRQELIRRLIEYEQIKLAAESINKIPQADRDYRWLDVLVEESTPELPMVTPEQLQKAWQTLLIRSLTSRNQHHMKKQELSVREHMTQILRHLQEHGKSSFFALFKIELGTAHVVVNFIAILELGKEGAVLIMQDEKLDIFVELAAE</sequence>
<keyword evidence="4" id="KW-1185">Reference proteome</keyword>
<dbReference type="PANTHER" id="PTHR33969">
    <property type="entry name" value="SEGREGATION AND CONDENSATION PROTEIN A"/>
    <property type="match status" value="1"/>
</dbReference>
<dbReference type="KEGG" id="nba:CUN60_10805"/>
<name>A0A2I7N8J4_9NEIS</name>
<accession>A0A2I7N8J4</accession>
<keyword evidence="2" id="KW-0963">Cytoplasm</keyword>